<comment type="catalytic activity">
    <reaction evidence="1 7">
        <text>Cleavage of hydrophobic, N-terminal signal or leader sequences from secreted and periplasmic proteins.</text>
        <dbReference type="EC" id="3.4.21.89"/>
    </reaction>
</comment>
<evidence type="ECO:0000256" key="3">
    <source>
        <dbReference type="ARBA" id="ARBA00013208"/>
    </source>
</evidence>
<name>A0A0G2AVL9_9BACT</name>
<dbReference type="PROSITE" id="PS00501">
    <property type="entry name" value="SPASE_I_1"/>
    <property type="match status" value="1"/>
</dbReference>
<dbReference type="PANTHER" id="PTHR43390:SF1">
    <property type="entry name" value="CHLOROPLAST PROCESSING PEPTIDASE"/>
    <property type="match status" value="1"/>
</dbReference>
<dbReference type="SUPFAM" id="SSF51306">
    <property type="entry name" value="LexA/Signal peptidase"/>
    <property type="match status" value="1"/>
</dbReference>
<dbReference type="PATRIC" id="fig|1618650.3.peg.108"/>
<feature type="active site" evidence="6">
    <location>
        <position position="93"/>
    </location>
</feature>
<dbReference type="Pfam" id="PF10502">
    <property type="entry name" value="Peptidase_S26"/>
    <property type="match status" value="1"/>
</dbReference>
<dbReference type="Proteomes" id="UP000034290">
    <property type="component" value="Unassembled WGS sequence"/>
</dbReference>
<dbReference type="PANTHER" id="PTHR43390">
    <property type="entry name" value="SIGNAL PEPTIDASE I"/>
    <property type="match status" value="1"/>
</dbReference>
<dbReference type="InterPro" id="IPR019756">
    <property type="entry name" value="Pept_S26A_signal_pept_1_Ser-AS"/>
</dbReference>
<feature type="region of interest" description="Disordered" evidence="9">
    <location>
        <begin position="33"/>
        <end position="56"/>
    </location>
</feature>
<evidence type="ECO:0000256" key="6">
    <source>
        <dbReference type="PIRSR" id="PIRSR600223-1"/>
    </source>
</evidence>
<dbReference type="GO" id="GO:0006465">
    <property type="term" value="P:signal peptide processing"/>
    <property type="evidence" value="ECO:0007669"/>
    <property type="project" value="InterPro"/>
</dbReference>
<comment type="caution">
    <text evidence="11">The sequence shown here is derived from an EMBL/GenBank/DDBJ whole genome shotgun (WGS) entry which is preliminary data.</text>
</comment>
<dbReference type="AlphaFoldDB" id="A0A0G2AVL9"/>
<feature type="active site" evidence="6">
    <location>
        <position position="136"/>
    </location>
</feature>
<dbReference type="CDD" id="cd06530">
    <property type="entry name" value="S26_SPase_I"/>
    <property type="match status" value="1"/>
</dbReference>
<sequence length="241" mass="27135">MFENTNYLLVSSGFFPYDASIMFDENQPVTDLRRTTTPQSETPKQPESKETSSSGGSWKTLIWETFRYALVAAAIIIPIRIFIAQPFIVSGNSMYPTFHDGEYLIVDELSKYIGEYHRGDVIILRYPNDPSKFFIKRVIGLPGETVTVEGGKVTITGPTHTEPEVLDEPYVKNPKIDHMARTLDADEYFVMGDNRAQSSDSRIWGPVPSRLMDGKALLRLLPVTRAELHPGGLEHFGVSYQ</sequence>
<gene>
    <name evidence="11" type="ORF">UY81_C0008G0001</name>
</gene>
<dbReference type="EC" id="3.4.21.89" evidence="3 7"/>
<dbReference type="NCBIfam" id="TIGR02227">
    <property type="entry name" value="sigpep_I_bact"/>
    <property type="match status" value="1"/>
</dbReference>
<dbReference type="GO" id="GO:0004252">
    <property type="term" value="F:serine-type endopeptidase activity"/>
    <property type="evidence" value="ECO:0007669"/>
    <property type="project" value="InterPro"/>
</dbReference>
<keyword evidence="5 7" id="KW-0378">Hydrolase</keyword>
<dbReference type="GO" id="GO:0016020">
    <property type="term" value="C:membrane"/>
    <property type="evidence" value="ECO:0007669"/>
    <property type="project" value="UniProtKB-SubCell"/>
</dbReference>
<dbReference type="GO" id="GO:0009003">
    <property type="term" value="F:signal peptidase activity"/>
    <property type="evidence" value="ECO:0007669"/>
    <property type="project" value="UniProtKB-EC"/>
</dbReference>
<evidence type="ECO:0000259" key="10">
    <source>
        <dbReference type="Pfam" id="PF10502"/>
    </source>
</evidence>
<evidence type="ECO:0000256" key="7">
    <source>
        <dbReference type="RuleBase" id="RU003993"/>
    </source>
</evidence>
<dbReference type="InterPro" id="IPR019533">
    <property type="entry name" value="Peptidase_S26"/>
</dbReference>
<evidence type="ECO:0000256" key="8">
    <source>
        <dbReference type="RuleBase" id="RU362042"/>
    </source>
</evidence>
<evidence type="ECO:0000313" key="12">
    <source>
        <dbReference type="Proteomes" id="UP000034290"/>
    </source>
</evidence>
<feature type="domain" description="Peptidase S26" evidence="10">
    <location>
        <begin position="63"/>
        <end position="219"/>
    </location>
</feature>
<comment type="similarity">
    <text evidence="2 8">Belongs to the peptidase S26 family.</text>
</comment>
<dbReference type="Gene3D" id="2.10.109.10">
    <property type="entry name" value="Umud Fragment, subunit A"/>
    <property type="match status" value="1"/>
</dbReference>
<dbReference type="InterPro" id="IPR036286">
    <property type="entry name" value="LexA/Signal_pep-like_sf"/>
</dbReference>
<dbReference type="PROSITE" id="PS00760">
    <property type="entry name" value="SPASE_I_2"/>
    <property type="match status" value="1"/>
</dbReference>
<evidence type="ECO:0000256" key="2">
    <source>
        <dbReference type="ARBA" id="ARBA00009370"/>
    </source>
</evidence>
<dbReference type="PRINTS" id="PR00727">
    <property type="entry name" value="LEADERPTASE"/>
</dbReference>
<proteinExistence type="inferred from homology"/>
<keyword evidence="4 7" id="KW-0645">Protease</keyword>
<evidence type="ECO:0000256" key="5">
    <source>
        <dbReference type="ARBA" id="ARBA00022801"/>
    </source>
</evidence>
<evidence type="ECO:0000256" key="9">
    <source>
        <dbReference type="SAM" id="MobiDB-lite"/>
    </source>
</evidence>
<evidence type="ECO:0000313" key="11">
    <source>
        <dbReference type="EMBL" id="KKW36949.1"/>
    </source>
</evidence>
<dbReference type="InterPro" id="IPR019757">
    <property type="entry name" value="Pept_S26A_signal_pept_1_Lys-AS"/>
</dbReference>
<dbReference type="InterPro" id="IPR019758">
    <property type="entry name" value="Pept_S26A_signal_pept_1_CS"/>
</dbReference>
<comment type="subcellular location">
    <subcellularLocation>
        <location evidence="8">Membrane</location>
        <topology evidence="8">Single-pass type II membrane protein</topology>
    </subcellularLocation>
</comment>
<organism evidence="11 12">
    <name type="scientific">Candidatus Giovannonibacteria bacterium GW2011_GWA2_53_7</name>
    <dbReference type="NCBI Taxonomy" id="1618650"/>
    <lineage>
        <taxon>Bacteria</taxon>
        <taxon>Candidatus Giovannoniibacteriota</taxon>
    </lineage>
</organism>
<evidence type="ECO:0000256" key="4">
    <source>
        <dbReference type="ARBA" id="ARBA00022670"/>
    </source>
</evidence>
<accession>A0A0G2AVL9</accession>
<dbReference type="PROSITE" id="PS00761">
    <property type="entry name" value="SPASE_I_3"/>
    <property type="match status" value="1"/>
</dbReference>
<dbReference type="InterPro" id="IPR000223">
    <property type="entry name" value="Pept_S26A_signal_pept_1"/>
</dbReference>
<evidence type="ECO:0000256" key="1">
    <source>
        <dbReference type="ARBA" id="ARBA00000677"/>
    </source>
</evidence>
<dbReference type="EMBL" id="LCRM01000008">
    <property type="protein sequence ID" value="KKW36949.1"/>
    <property type="molecule type" value="Genomic_DNA"/>
</dbReference>
<reference evidence="11 12" key="1">
    <citation type="journal article" date="2015" name="Nature">
        <title>rRNA introns, odd ribosomes, and small enigmatic genomes across a large radiation of phyla.</title>
        <authorList>
            <person name="Brown C.T."/>
            <person name="Hug L.A."/>
            <person name="Thomas B.C."/>
            <person name="Sharon I."/>
            <person name="Castelle C.J."/>
            <person name="Singh A."/>
            <person name="Wilkins M.J."/>
            <person name="Williams K.H."/>
            <person name="Banfield J.F."/>
        </authorList>
    </citation>
    <scope>NUCLEOTIDE SEQUENCE [LARGE SCALE GENOMIC DNA]</scope>
</reference>
<protein>
    <recommendedName>
        <fullName evidence="3 7">Signal peptidase I</fullName>
        <ecNumber evidence="3 7">3.4.21.89</ecNumber>
    </recommendedName>
</protein>